<name>A0A0V0U475_9BILA</name>
<dbReference type="EMBL" id="JYDJ01000065">
    <property type="protein sequence ID" value="KRX46058.1"/>
    <property type="molecule type" value="Genomic_DNA"/>
</dbReference>
<keyword evidence="2" id="KW-1185">Reference proteome</keyword>
<dbReference type="Proteomes" id="UP000055048">
    <property type="component" value="Unassembled WGS sequence"/>
</dbReference>
<accession>A0A0V0U475</accession>
<protein>
    <submittedName>
        <fullName evidence="1">Uncharacterized protein</fullName>
    </submittedName>
</protein>
<sequence length="95" mass="11124">MHPISAVIEALPLNFQAEEDQEATDDSQKQHFPFLTLFELVSMNVVEWNVVQSSRCLLPSYRHTAKSESLIAQLKLIICRSFHQNYNYRFYYVAI</sequence>
<reference evidence="1 2" key="1">
    <citation type="submission" date="2015-01" db="EMBL/GenBank/DDBJ databases">
        <title>Evolution of Trichinella species and genotypes.</title>
        <authorList>
            <person name="Korhonen P.K."/>
            <person name="Edoardo P."/>
            <person name="Giuseppe L.R."/>
            <person name="Gasser R.B."/>
        </authorList>
    </citation>
    <scope>NUCLEOTIDE SEQUENCE [LARGE SCALE GENOMIC DNA]</scope>
    <source>
        <strain evidence="1">ISS417</strain>
    </source>
</reference>
<dbReference type="AlphaFoldDB" id="A0A0V0U475"/>
<organism evidence="1 2">
    <name type="scientific">Trichinella murrelli</name>
    <dbReference type="NCBI Taxonomy" id="144512"/>
    <lineage>
        <taxon>Eukaryota</taxon>
        <taxon>Metazoa</taxon>
        <taxon>Ecdysozoa</taxon>
        <taxon>Nematoda</taxon>
        <taxon>Enoplea</taxon>
        <taxon>Dorylaimia</taxon>
        <taxon>Trichinellida</taxon>
        <taxon>Trichinellidae</taxon>
        <taxon>Trichinella</taxon>
    </lineage>
</organism>
<evidence type="ECO:0000313" key="2">
    <source>
        <dbReference type="Proteomes" id="UP000055048"/>
    </source>
</evidence>
<comment type="caution">
    <text evidence="1">The sequence shown here is derived from an EMBL/GenBank/DDBJ whole genome shotgun (WGS) entry which is preliminary data.</text>
</comment>
<proteinExistence type="predicted"/>
<evidence type="ECO:0000313" key="1">
    <source>
        <dbReference type="EMBL" id="KRX46058.1"/>
    </source>
</evidence>
<gene>
    <name evidence="1" type="ORF">T05_6617</name>
</gene>